<feature type="domain" description="Phosphatidic acid phosphatase type 2/haloperoxidase" evidence="3">
    <location>
        <begin position="140"/>
        <end position="241"/>
    </location>
</feature>
<keyword evidence="2" id="KW-0732">Signal</keyword>
<feature type="signal peptide" evidence="2">
    <location>
        <begin position="1"/>
        <end position="29"/>
    </location>
</feature>
<evidence type="ECO:0000256" key="1">
    <source>
        <dbReference type="SAM" id="Phobius"/>
    </source>
</evidence>
<dbReference type="Proteomes" id="UP001173578">
    <property type="component" value="Unassembled WGS sequence"/>
</dbReference>
<evidence type="ECO:0000256" key="2">
    <source>
        <dbReference type="SAM" id="SignalP"/>
    </source>
</evidence>
<dbReference type="PANTHER" id="PTHR14969">
    <property type="entry name" value="SPHINGOSINE-1-PHOSPHATE PHOSPHOHYDROLASE"/>
    <property type="match status" value="1"/>
</dbReference>
<keyword evidence="1" id="KW-1133">Transmembrane helix</keyword>
<organism evidence="4 5">
    <name type="scientific">Empedobacter falsenii</name>
    <dbReference type="NCBI Taxonomy" id="343874"/>
    <lineage>
        <taxon>Bacteria</taxon>
        <taxon>Pseudomonadati</taxon>
        <taxon>Bacteroidota</taxon>
        <taxon>Flavobacteriia</taxon>
        <taxon>Flavobacteriales</taxon>
        <taxon>Weeksellaceae</taxon>
        <taxon>Empedobacter</taxon>
    </lineage>
</organism>
<comment type="caution">
    <text evidence="4">The sequence shown here is derived from an EMBL/GenBank/DDBJ whole genome shotgun (WGS) entry which is preliminary data.</text>
</comment>
<dbReference type="SMART" id="SM00014">
    <property type="entry name" value="acidPPc"/>
    <property type="match status" value="1"/>
</dbReference>
<evidence type="ECO:0000313" key="4">
    <source>
        <dbReference type="EMBL" id="MDM1550407.1"/>
    </source>
</evidence>
<dbReference type="EMBL" id="JACALR010000002">
    <property type="protein sequence ID" value="MDM1550407.1"/>
    <property type="molecule type" value="Genomic_DNA"/>
</dbReference>
<dbReference type="Gene3D" id="1.20.144.10">
    <property type="entry name" value="Phosphatidic acid phosphatase type 2/haloperoxidase"/>
    <property type="match status" value="1"/>
</dbReference>
<keyword evidence="1" id="KW-0812">Transmembrane</keyword>
<gene>
    <name evidence="4" type="ORF">HX095_04200</name>
</gene>
<dbReference type="CDD" id="cd03394">
    <property type="entry name" value="PAP2_like_5"/>
    <property type="match status" value="1"/>
</dbReference>
<evidence type="ECO:0000259" key="3">
    <source>
        <dbReference type="SMART" id="SM00014"/>
    </source>
</evidence>
<sequence length="281" mass="31397">MNVKMNQIKTKTILMNCVLLSIFSIKGNAQDTIQQTKTDSIQLDSIQLDSIPKQTFNPEDKVYHFNAKKLIIPATLITYGSLSLAIPALDNLNKSTQNEILEDKTKGNKFDNYTQYLPAAAVYGLNLAGVQGKHNLRDRTIIFATSQIINTGLVMGLKHTVQEERPDGTNNLSFPSGHTANAFSTAQFMFREYQDSNFWLSLAGYPLAAFTGVYRVINNRHWVGDVVAGAGIGILSTELAYWLFPTINNWFSPKNKEFKVATMVFPVYQNNQAGIGLVMRF</sequence>
<evidence type="ECO:0000313" key="5">
    <source>
        <dbReference type="Proteomes" id="UP001173578"/>
    </source>
</evidence>
<protein>
    <submittedName>
        <fullName evidence="4">Phosphatase PAP2 family protein</fullName>
    </submittedName>
</protein>
<reference evidence="4" key="1">
    <citation type="submission" date="2020-06" db="EMBL/GenBank/DDBJ databases">
        <authorList>
            <person name="Dong N."/>
        </authorList>
    </citation>
    <scope>NUCLEOTIDE SEQUENCE</scope>
    <source>
        <strain evidence="4">210</strain>
    </source>
</reference>
<dbReference type="InterPro" id="IPR036938">
    <property type="entry name" value="PAP2/HPO_sf"/>
</dbReference>
<reference evidence="4" key="2">
    <citation type="journal article" date="2022" name="Sci. Total Environ.">
        <title>Prevalence, transmission, and molecular epidemiology of tet(X)-positive bacteria among humans, animals, and environmental niches in China: An epidemiological, and genomic-based study.</title>
        <authorList>
            <person name="Dong N."/>
            <person name="Zeng Y."/>
            <person name="Cai C."/>
            <person name="Sun C."/>
            <person name="Lu J."/>
            <person name="Liu C."/>
            <person name="Zhou H."/>
            <person name="Sun Q."/>
            <person name="Shu L."/>
            <person name="Wang H."/>
            <person name="Wang Y."/>
            <person name="Wang S."/>
            <person name="Wu C."/>
            <person name="Chan E.W."/>
            <person name="Chen G."/>
            <person name="Shen Z."/>
            <person name="Chen S."/>
            <person name="Zhang R."/>
        </authorList>
    </citation>
    <scope>NUCLEOTIDE SEQUENCE</scope>
    <source>
        <strain evidence="4">210</strain>
    </source>
</reference>
<name>A0AAW7DIJ3_9FLAO</name>
<dbReference type="AlphaFoldDB" id="A0AAW7DIJ3"/>
<dbReference type="PANTHER" id="PTHR14969:SF13">
    <property type="entry name" value="AT30094P"/>
    <property type="match status" value="1"/>
</dbReference>
<feature type="chain" id="PRO_5043879986" evidence="2">
    <location>
        <begin position="30"/>
        <end position="281"/>
    </location>
</feature>
<feature type="transmembrane region" description="Helical" evidence="1">
    <location>
        <begin position="222"/>
        <end position="244"/>
    </location>
</feature>
<dbReference type="SUPFAM" id="SSF48317">
    <property type="entry name" value="Acid phosphatase/Vanadium-dependent haloperoxidase"/>
    <property type="match status" value="1"/>
</dbReference>
<dbReference type="Pfam" id="PF01569">
    <property type="entry name" value="PAP2"/>
    <property type="match status" value="1"/>
</dbReference>
<dbReference type="InterPro" id="IPR000326">
    <property type="entry name" value="PAP2/HPO"/>
</dbReference>
<feature type="transmembrane region" description="Helical" evidence="1">
    <location>
        <begin position="198"/>
        <end position="217"/>
    </location>
</feature>
<keyword evidence="1" id="KW-0472">Membrane</keyword>
<proteinExistence type="predicted"/>
<accession>A0AAW7DIJ3</accession>